<organism evidence="6">
    <name type="scientific">Schistocephalus solidus</name>
    <name type="common">Tapeworm</name>
    <dbReference type="NCBI Taxonomy" id="70667"/>
    <lineage>
        <taxon>Eukaryota</taxon>
        <taxon>Metazoa</taxon>
        <taxon>Spiralia</taxon>
        <taxon>Lophotrochozoa</taxon>
        <taxon>Platyhelminthes</taxon>
        <taxon>Cestoda</taxon>
        <taxon>Eucestoda</taxon>
        <taxon>Diphyllobothriidea</taxon>
        <taxon>Diphyllobothriidae</taxon>
        <taxon>Schistocephalus</taxon>
    </lineage>
</organism>
<reference evidence="6" key="1">
    <citation type="submission" date="2016-06" db="UniProtKB">
        <authorList>
            <consortium name="WormBaseParasite"/>
        </authorList>
    </citation>
    <scope>IDENTIFICATION</scope>
</reference>
<protein>
    <submittedName>
        <fullName evidence="6">C2H2-type domain-containing protein</fullName>
    </submittedName>
</protein>
<keyword evidence="1" id="KW-0479">Metal-binding</keyword>
<dbReference type="SMART" id="SM00355">
    <property type="entry name" value="ZnF_C2H2"/>
    <property type="match status" value="2"/>
</dbReference>
<gene>
    <name evidence="4" type="ORF">SSLN_LOCUS11506</name>
</gene>
<dbReference type="GO" id="GO:0008270">
    <property type="term" value="F:zinc ion binding"/>
    <property type="evidence" value="ECO:0007669"/>
    <property type="project" value="UniProtKB-KW"/>
</dbReference>
<evidence type="ECO:0000313" key="4">
    <source>
        <dbReference type="EMBL" id="VDL97891.1"/>
    </source>
</evidence>
<dbReference type="PROSITE" id="PS50157">
    <property type="entry name" value="ZINC_FINGER_C2H2_2"/>
    <property type="match status" value="1"/>
</dbReference>
<evidence type="ECO:0000256" key="2">
    <source>
        <dbReference type="SAM" id="MobiDB-lite"/>
    </source>
</evidence>
<name>A0A183T4V8_SCHSO</name>
<dbReference type="WBParaSite" id="SSLN_0001195101-mRNA-1">
    <property type="protein sequence ID" value="SSLN_0001195101-mRNA-1"/>
    <property type="gene ID" value="SSLN_0001195101"/>
</dbReference>
<feature type="region of interest" description="Disordered" evidence="2">
    <location>
        <begin position="146"/>
        <end position="201"/>
    </location>
</feature>
<keyword evidence="1" id="KW-0862">Zinc</keyword>
<evidence type="ECO:0000313" key="5">
    <source>
        <dbReference type="Proteomes" id="UP000275846"/>
    </source>
</evidence>
<feature type="domain" description="C2H2-type" evidence="3">
    <location>
        <begin position="40"/>
        <end position="67"/>
    </location>
</feature>
<dbReference type="OrthoDB" id="6481529at2759"/>
<proteinExistence type="predicted"/>
<accession>A0A183T4V8</accession>
<evidence type="ECO:0000259" key="3">
    <source>
        <dbReference type="PROSITE" id="PS50157"/>
    </source>
</evidence>
<dbReference type="Proteomes" id="UP000275846">
    <property type="component" value="Unassembled WGS sequence"/>
</dbReference>
<keyword evidence="5" id="KW-1185">Reference proteome</keyword>
<evidence type="ECO:0000256" key="1">
    <source>
        <dbReference type="PROSITE-ProRule" id="PRU00042"/>
    </source>
</evidence>
<sequence length="201" mass="22428">MNSITPTILETTSQYSSPVTPTTATAAAVTTTTSDGDSLLSCPHCDRKFTTHIGLVSHLRIHRTEPGELVLVAPTHNRDRRLHCPHCPHAFTHPMGLFGHIRIQDSGIHHNADKTETPCTPSAHFACESVWSDIFELDATKFPHYQPLPHLPQTTRRRPPQPLIATSSIPRRPRSPTPSSLLHPLRRSRRRTPLVTLPQPQ</sequence>
<dbReference type="Pfam" id="PF00096">
    <property type="entry name" value="zf-C2H2"/>
    <property type="match status" value="1"/>
</dbReference>
<reference evidence="4 5" key="2">
    <citation type="submission" date="2018-11" db="EMBL/GenBank/DDBJ databases">
        <authorList>
            <consortium name="Pathogen Informatics"/>
        </authorList>
    </citation>
    <scope>NUCLEOTIDE SEQUENCE [LARGE SCALE GENOMIC DNA]</scope>
    <source>
        <strain evidence="4 5">NST_G2</strain>
    </source>
</reference>
<dbReference type="InterPro" id="IPR013087">
    <property type="entry name" value="Znf_C2H2_type"/>
</dbReference>
<dbReference type="Gene3D" id="3.30.160.60">
    <property type="entry name" value="Classic Zinc Finger"/>
    <property type="match status" value="1"/>
</dbReference>
<keyword evidence="1" id="KW-0863">Zinc-finger</keyword>
<dbReference type="PROSITE" id="PS00028">
    <property type="entry name" value="ZINC_FINGER_C2H2_1"/>
    <property type="match status" value="1"/>
</dbReference>
<evidence type="ECO:0000313" key="6">
    <source>
        <dbReference type="WBParaSite" id="SSLN_0001195101-mRNA-1"/>
    </source>
</evidence>
<dbReference type="EMBL" id="UYSU01036584">
    <property type="protein sequence ID" value="VDL97891.1"/>
    <property type="molecule type" value="Genomic_DNA"/>
</dbReference>
<dbReference type="AlphaFoldDB" id="A0A183T4V8"/>
<dbReference type="InterPro" id="IPR036236">
    <property type="entry name" value="Znf_C2H2_sf"/>
</dbReference>
<dbReference type="SUPFAM" id="SSF57667">
    <property type="entry name" value="beta-beta-alpha zinc fingers"/>
    <property type="match status" value="1"/>
</dbReference>